<geneLocation type="plasmid" evidence="2">
    <name>2</name>
</geneLocation>
<keyword evidence="2" id="KW-0614">Plasmid</keyword>
<gene>
    <name evidence="2" type="ORF">MBUL_04448</name>
</gene>
<dbReference type="AlphaFoldDB" id="A0A679J8C4"/>
<feature type="compositionally biased region" description="Basic residues" evidence="1">
    <location>
        <begin position="48"/>
        <end position="57"/>
    </location>
</feature>
<feature type="compositionally biased region" description="Basic and acidic residues" evidence="1">
    <location>
        <begin position="59"/>
        <end position="68"/>
    </location>
</feature>
<protein>
    <submittedName>
        <fullName evidence="2">Uncharacterized protein</fullName>
    </submittedName>
</protein>
<feature type="region of interest" description="Disordered" evidence="1">
    <location>
        <begin position="44"/>
        <end position="82"/>
    </location>
</feature>
<accession>A0A679J8C4</accession>
<name>A0A679J8C4_9HYPH</name>
<dbReference type="EMBL" id="LR743505">
    <property type="protein sequence ID" value="CAA2108955.1"/>
    <property type="molecule type" value="Genomic_DNA"/>
</dbReference>
<evidence type="ECO:0000256" key="1">
    <source>
        <dbReference type="SAM" id="MobiDB-lite"/>
    </source>
</evidence>
<reference evidence="2" key="1">
    <citation type="submission" date="2019-12" db="EMBL/GenBank/DDBJ databases">
        <authorList>
            <person name="Cremers G."/>
        </authorList>
    </citation>
    <scope>NUCLEOTIDE SEQUENCE</scope>
    <source>
        <strain evidence="2">Mbul1</strain>
        <plasmid evidence="2">2</plasmid>
    </source>
</reference>
<sequence>MVPRRDLSTRLKAKKLFDPNAARKRWPEVKARLLRDGENADLAGLALRRPKRGRTARRPSSDTGERQRTIANPFTETEEASP</sequence>
<evidence type="ECO:0000313" key="2">
    <source>
        <dbReference type="EMBL" id="CAA2108955.1"/>
    </source>
</evidence>
<organism evidence="2">
    <name type="scientific">Methylobacterium bullatum</name>
    <dbReference type="NCBI Taxonomy" id="570505"/>
    <lineage>
        <taxon>Bacteria</taxon>
        <taxon>Pseudomonadati</taxon>
        <taxon>Pseudomonadota</taxon>
        <taxon>Alphaproteobacteria</taxon>
        <taxon>Hyphomicrobiales</taxon>
        <taxon>Methylobacteriaceae</taxon>
        <taxon>Methylobacterium</taxon>
    </lineage>
</organism>
<proteinExistence type="predicted"/>